<accession>A0AC61QIE1</accession>
<keyword evidence="1" id="KW-0131">Cell cycle</keyword>
<evidence type="ECO:0000313" key="1">
    <source>
        <dbReference type="EMBL" id="TDF72717.1"/>
    </source>
</evidence>
<keyword evidence="2" id="KW-1185">Reference proteome</keyword>
<proteinExistence type="predicted"/>
<reference evidence="1" key="1">
    <citation type="submission" date="2019-03" db="EMBL/GenBank/DDBJ databases">
        <title>Candidatus Syntrophosphaera thermopropionivorans: a novel player in syntrophic propionate oxidation during anaerobic digestion.</title>
        <authorList>
            <person name="Dyksma S."/>
        </authorList>
    </citation>
    <scope>NUCLEOTIDE SEQUENCE</scope>
    <source>
        <strain evidence="1">W5</strain>
    </source>
</reference>
<gene>
    <name evidence="1" type="primary">ftsA</name>
    <name evidence="1" type="ORF">E0946_05725</name>
</gene>
<keyword evidence="1" id="KW-0132">Cell division</keyword>
<organism evidence="1 2">
    <name type="scientific">Candidatus Syntrophosphaera thermopropionivorans</name>
    <dbReference type="NCBI Taxonomy" id="2593015"/>
    <lineage>
        <taxon>Bacteria</taxon>
        <taxon>Pseudomonadati</taxon>
        <taxon>Candidatus Cloacimonadota</taxon>
        <taxon>Candidatus Cloacimonadia</taxon>
        <taxon>Candidatus Cloacimonadales</taxon>
        <taxon>Candidatus Cloacimonadaceae</taxon>
        <taxon>Candidatus Syntrophosphaera</taxon>
    </lineage>
</organism>
<comment type="caution">
    <text evidence="1">The sequence shown here is derived from an EMBL/GenBank/DDBJ whole genome shotgun (WGS) entry which is preliminary data.</text>
</comment>
<protein>
    <submittedName>
        <fullName evidence="1">Cell division protein FtsA</fullName>
    </submittedName>
</protein>
<dbReference type="Proteomes" id="UP000294588">
    <property type="component" value="Unassembled WGS sequence"/>
</dbReference>
<evidence type="ECO:0000313" key="2">
    <source>
        <dbReference type="Proteomes" id="UP000294588"/>
    </source>
</evidence>
<name>A0AC61QIE1_9BACT</name>
<sequence>MKQNIITALDIGSSNIRCIIAKIKTPEHIEVLGISQNPSEGIEKGIVKDIQAVAEAVKKTIKEAENAASTKAINIFTNVTGEHIRTVLSDGRISIPTNSPNEPGEITQEHIDQVIADARNSVKIQKGFERSQILHAIPQCFIIDGQDDIRNPIRMTGFHLMTKVLTIFGEVTPLRNLAKCIELAGYDLEPDNFILNHIAISEAVLSDDERRLGTLLIDIGGGTCDLSLFHRGVLEKVLVVPMAGADITEDLAIGLKTTLSNAEYIKTHYGVALANSVDPDMEIEIEGISGRASQRKSQLLVSHVIQHRVEEMLTLCYEHLKNFYTPELVTAGIVLTGGTAKLQEIDAVVKNIFNLNVKIATPNLNRLNGSISRLEDSDFATCVGLLYYAASLDRDYKNAVRLPGNFQASKLLDKIKNIIKEFTSS</sequence>
<dbReference type="EMBL" id="SMOG01000019">
    <property type="protein sequence ID" value="TDF72717.1"/>
    <property type="molecule type" value="Genomic_DNA"/>
</dbReference>